<dbReference type="OrthoDB" id="289247at2759"/>
<dbReference type="OMA" id="ADWMTKH"/>
<dbReference type="EMBL" id="CP009817">
    <property type="protein sequence ID" value="ATZ56538.1"/>
    <property type="molecule type" value="Genomic_DNA"/>
</dbReference>
<feature type="domain" description="EF-hand" evidence="4">
    <location>
        <begin position="92"/>
        <end position="127"/>
    </location>
</feature>
<dbReference type="Proteomes" id="UP000001798">
    <property type="component" value="Chromosome 13"/>
</dbReference>
<keyword evidence="2" id="KW-0106">Calcium</keyword>
<dbReference type="InterPro" id="IPR040250">
    <property type="entry name" value="Nucleobindin"/>
</dbReference>
<name>A0A384K175_BOTFB</name>
<evidence type="ECO:0000256" key="2">
    <source>
        <dbReference type="ARBA" id="ARBA00022837"/>
    </source>
</evidence>
<dbReference type="GO" id="GO:0005793">
    <property type="term" value="C:endoplasmic reticulum-Golgi intermediate compartment"/>
    <property type="evidence" value="ECO:0007669"/>
    <property type="project" value="TreeGrafter"/>
</dbReference>
<dbReference type="Gene3D" id="1.10.238.10">
    <property type="entry name" value="EF-hand"/>
    <property type="match status" value="1"/>
</dbReference>
<proteinExistence type="predicted"/>
<accession>A0A384K175</accession>
<dbReference type="PROSITE" id="PS00018">
    <property type="entry name" value="EF_HAND_1"/>
    <property type="match status" value="1"/>
</dbReference>
<evidence type="ECO:0000256" key="1">
    <source>
        <dbReference type="ARBA" id="ARBA00022729"/>
    </source>
</evidence>
<evidence type="ECO:0000313" key="6">
    <source>
        <dbReference type="Proteomes" id="UP000001798"/>
    </source>
</evidence>
<dbReference type="InterPro" id="IPR011992">
    <property type="entry name" value="EF-hand-dom_pair"/>
</dbReference>
<dbReference type="RefSeq" id="XP_001556350.1">
    <property type="nucleotide sequence ID" value="XM_001556300.2"/>
</dbReference>
<reference evidence="5 6" key="3">
    <citation type="journal article" date="2017" name="Mol. Plant Pathol.">
        <title>A gapless genome sequence of the fungus Botrytis cinerea.</title>
        <authorList>
            <person name="Van Kan J.A."/>
            <person name="Stassen J.H."/>
            <person name="Mosbach A."/>
            <person name="Van Der Lee T.A."/>
            <person name="Faino L."/>
            <person name="Farmer A.D."/>
            <person name="Papasotiriou D.G."/>
            <person name="Zhou S."/>
            <person name="Seidl M.F."/>
            <person name="Cottam E."/>
            <person name="Edel D."/>
            <person name="Hahn M."/>
            <person name="Schwartz D.C."/>
            <person name="Dietrich R.A."/>
            <person name="Widdison S."/>
            <person name="Scalliet G."/>
        </authorList>
    </citation>
    <scope>NUCLEOTIDE SEQUENCE [LARGE SCALE GENOMIC DNA]</scope>
    <source>
        <strain evidence="5 6">B05.10</strain>
    </source>
</reference>
<dbReference type="PANTHER" id="PTHR19237:SF20">
    <property type="entry name" value="NUCLEOBINDIN 1"/>
    <property type="match status" value="1"/>
</dbReference>
<keyword evidence="1 3" id="KW-0732">Signal</keyword>
<keyword evidence="6" id="KW-1185">Reference proteome</keyword>
<evidence type="ECO:0000259" key="4">
    <source>
        <dbReference type="PROSITE" id="PS50222"/>
    </source>
</evidence>
<dbReference type="GeneID" id="5436924"/>
<dbReference type="SUPFAM" id="SSF47473">
    <property type="entry name" value="EF-hand"/>
    <property type="match status" value="1"/>
</dbReference>
<gene>
    <name evidence="5" type="primary">Bcssp120</name>
    <name evidence="5" type="ORF">BCIN_13g03750</name>
</gene>
<feature type="signal peptide" evidence="3">
    <location>
        <begin position="1"/>
        <end position="20"/>
    </location>
</feature>
<evidence type="ECO:0000313" key="5">
    <source>
        <dbReference type="EMBL" id="ATZ56538.1"/>
    </source>
</evidence>
<dbReference type="InterPro" id="IPR018247">
    <property type="entry name" value="EF_Hand_1_Ca_BS"/>
</dbReference>
<reference evidence="5 6" key="1">
    <citation type="journal article" date="2011" name="PLoS Genet.">
        <title>Genomic analysis of the necrotrophic fungal pathogens Sclerotinia sclerotiorum and Botrytis cinerea.</title>
        <authorList>
            <person name="Amselem J."/>
            <person name="Cuomo C.A."/>
            <person name="van Kan J.A."/>
            <person name="Viaud M."/>
            <person name="Benito E.P."/>
            <person name="Couloux A."/>
            <person name="Coutinho P.M."/>
            <person name="de Vries R.P."/>
            <person name="Dyer P.S."/>
            <person name="Fillinger S."/>
            <person name="Fournier E."/>
            <person name="Gout L."/>
            <person name="Hahn M."/>
            <person name="Kohn L."/>
            <person name="Lapalu N."/>
            <person name="Plummer K.M."/>
            <person name="Pradier J.M."/>
            <person name="Quevillon E."/>
            <person name="Sharon A."/>
            <person name="Simon A."/>
            <person name="ten Have A."/>
            <person name="Tudzynski B."/>
            <person name="Tudzynski P."/>
            <person name="Wincker P."/>
            <person name="Andrew M."/>
            <person name="Anthouard V."/>
            <person name="Beever R.E."/>
            <person name="Beffa R."/>
            <person name="Benoit I."/>
            <person name="Bouzid O."/>
            <person name="Brault B."/>
            <person name="Chen Z."/>
            <person name="Choquer M."/>
            <person name="Collemare J."/>
            <person name="Cotton P."/>
            <person name="Danchin E.G."/>
            <person name="Da Silva C."/>
            <person name="Gautier A."/>
            <person name="Giraud C."/>
            <person name="Giraud T."/>
            <person name="Gonzalez C."/>
            <person name="Grossetete S."/>
            <person name="Guldener U."/>
            <person name="Henrissat B."/>
            <person name="Howlett B.J."/>
            <person name="Kodira C."/>
            <person name="Kretschmer M."/>
            <person name="Lappartient A."/>
            <person name="Leroch M."/>
            <person name="Levis C."/>
            <person name="Mauceli E."/>
            <person name="Neuveglise C."/>
            <person name="Oeser B."/>
            <person name="Pearson M."/>
            <person name="Poulain J."/>
            <person name="Poussereau N."/>
            <person name="Quesneville H."/>
            <person name="Rascle C."/>
            <person name="Schumacher J."/>
            <person name="Segurens B."/>
            <person name="Sexton A."/>
            <person name="Silva E."/>
            <person name="Sirven C."/>
            <person name="Soanes D.M."/>
            <person name="Talbot N.J."/>
            <person name="Templeton M."/>
            <person name="Yandava C."/>
            <person name="Yarden O."/>
            <person name="Zeng Q."/>
            <person name="Rollins J.A."/>
            <person name="Lebrun M.H."/>
            <person name="Dickman M."/>
        </authorList>
    </citation>
    <scope>NUCLEOTIDE SEQUENCE [LARGE SCALE GENOMIC DNA]</scope>
    <source>
        <strain evidence="5 6">B05.10</strain>
    </source>
</reference>
<dbReference type="KEGG" id="bfu:BCIN_13g03750"/>
<dbReference type="PANTHER" id="PTHR19237">
    <property type="entry name" value="NUCLEOBINDIN"/>
    <property type="match status" value="1"/>
</dbReference>
<reference evidence="5 6" key="2">
    <citation type="journal article" date="2012" name="Eukaryot. Cell">
        <title>Genome update of Botrytis cinerea strains B05.10 and T4.</title>
        <authorList>
            <person name="Staats M."/>
            <person name="van Kan J.A."/>
        </authorList>
    </citation>
    <scope>NUCLEOTIDE SEQUENCE [LARGE SCALE GENOMIC DNA]</scope>
    <source>
        <strain evidence="5 6">B05.10</strain>
    </source>
</reference>
<dbReference type="InterPro" id="IPR002048">
    <property type="entry name" value="EF_hand_dom"/>
</dbReference>
<dbReference type="AlphaFoldDB" id="A0A384K175"/>
<dbReference type="GO" id="GO:0005509">
    <property type="term" value="F:calcium ion binding"/>
    <property type="evidence" value="ECO:0007669"/>
    <property type="project" value="InterPro"/>
</dbReference>
<sequence>MTLGLGRIGGLLACVGLAVAHGGVAHQKPLAVAPDADWGTRHMAEEHHIENFDAGAFFTLHDFDNNGVWDQAEILKFYGMEDETAKDVPQEKKDNLLKEILKLMDNNNNGQVEREEWDRYSGTGALLPDFGLGPGHHWDIEMEYEIHHWQKYHDENTKEEDLIHPEDIEHFKKHDELEDEADRVAALDKMSIVEQNIPDKFRKDKQ</sequence>
<organism evidence="5 6">
    <name type="scientific">Botryotinia fuckeliana (strain B05.10)</name>
    <name type="common">Noble rot fungus</name>
    <name type="synonym">Botrytis cinerea</name>
    <dbReference type="NCBI Taxonomy" id="332648"/>
    <lineage>
        <taxon>Eukaryota</taxon>
        <taxon>Fungi</taxon>
        <taxon>Dikarya</taxon>
        <taxon>Ascomycota</taxon>
        <taxon>Pezizomycotina</taxon>
        <taxon>Leotiomycetes</taxon>
        <taxon>Helotiales</taxon>
        <taxon>Sclerotiniaceae</taxon>
        <taxon>Botrytis</taxon>
    </lineage>
</organism>
<dbReference type="PROSITE" id="PS50222">
    <property type="entry name" value="EF_HAND_2"/>
    <property type="match status" value="1"/>
</dbReference>
<evidence type="ECO:0000256" key="3">
    <source>
        <dbReference type="SAM" id="SignalP"/>
    </source>
</evidence>
<protein>
    <submittedName>
        <fullName evidence="5">Bcssp120</fullName>
    </submittedName>
</protein>
<dbReference type="VEuPathDB" id="FungiDB:Bcin13g03750"/>
<feature type="chain" id="PRO_5016748208" evidence="3">
    <location>
        <begin position="21"/>
        <end position="206"/>
    </location>
</feature>